<gene>
    <name evidence="2" type="primary">pkn1_20</name>
    <name evidence="2" type="ORF">ENSA7_80830</name>
</gene>
<dbReference type="InterPro" id="IPR042095">
    <property type="entry name" value="SUMF_sf"/>
</dbReference>
<name>A0A2S9XLC2_9BACT</name>
<dbReference type="GO" id="GO:0004674">
    <property type="term" value="F:protein serine/threonine kinase activity"/>
    <property type="evidence" value="ECO:0007669"/>
    <property type="project" value="UniProtKB-EC"/>
</dbReference>
<reference evidence="2 3" key="1">
    <citation type="submission" date="2018-03" db="EMBL/GenBank/DDBJ databases">
        <title>Draft Genome Sequences of the Obligatory Marine Myxobacteria Enhygromyxa salina SWB007.</title>
        <authorList>
            <person name="Poehlein A."/>
            <person name="Moghaddam J.A."/>
            <person name="Harms H."/>
            <person name="Alanjari M."/>
            <person name="Koenig G.M."/>
            <person name="Daniel R."/>
            <person name="Schaeberle T.F."/>
        </authorList>
    </citation>
    <scope>NUCLEOTIDE SEQUENCE [LARGE SCALE GENOMIC DNA]</scope>
    <source>
        <strain evidence="2 3">SWB007</strain>
    </source>
</reference>
<proteinExistence type="predicted"/>
<dbReference type="PANTHER" id="PTHR23150:SF19">
    <property type="entry name" value="FORMYLGLYCINE-GENERATING ENZYME"/>
    <property type="match status" value="1"/>
</dbReference>
<evidence type="ECO:0000313" key="2">
    <source>
        <dbReference type="EMBL" id="PRP93655.1"/>
    </source>
</evidence>
<dbReference type="Pfam" id="PF03781">
    <property type="entry name" value="FGE-sulfatase"/>
    <property type="match status" value="1"/>
</dbReference>
<keyword evidence="2" id="KW-0808">Transferase</keyword>
<dbReference type="AlphaFoldDB" id="A0A2S9XLC2"/>
<dbReference type="EMBL" id="PVNL01000147">
    <property type="protein sequence ID" value="PRP93655.1"/>
    <property type="molecule type" value="Genomic_DNA"/>
</dbReference>
<dbReference type="Proteomes" id="UP000238823">
    <property type="component" value="Unassembled WGS sequence"/>
</dbReference>
<organism evidence="2 3">
    <name type="scientific">Enhygromyxa salina</name>
    <dbReference type="NCBI Taxonomy" id="215803"/>
    <lineage>
        <taxon>Bacteria</taxon>
        <taxon>Pseudomonadati</taxon>
        <taxon>Myxococcota</taxon>
        <taxon>Polyangia</taxon>
        <taxon>Nannocystales</taxon>
        <taxon>Nannocystaceae</taxon>
        <taxon>Enhygromyxa</taxon>
    </lineage>
</organism>
<evidence type="ECO:0000259" key="1">
    <source>
        <dbReference type="Pfam" id="PF03781"/>
    </source>
</evidence>
<sequence>MRPNAENHYQRCATTPDNDDPLLVEWPSTQRSALEAELSRSESLIVVRYTGCEMEVLRGCEVGGSYRWTEVSAKHDELEIRSAREVWAKIPLAAAKLVAAVEQYGALHLDMQLIGQYTGASVAPTRDLLQGRRCEEATHVVGSLMVGAFELTSSTGASFEAGAEVQGAGAGVGASRHDGYYSSDGNPESCRSGRSYSSYAPSEDCQSLLQIELLEIPASEPEAQGTCPDDMALIEVAGAQAFCLDRYEVTVRDYADCAATHTCSEAPATVDWPGIDDEDHERFDELCNQDRSSRRHHPVNCLTWDQAASYCRAQDKRLPTSAEWRLAARGGEQNRTFPWGEDSPSPKHVNACGKECRKAFDQLGSLFERNDGFVGTAPVGSYADGIGRWGLADMGGNVWEWSADEGYDREILIFGGSALTESREELESERASQVNAATRRFDLGMRCASDSTPLESSRKRGRDR</sequence>
<dbReference type="SUPFAM" id="SSF56436">
    <property type="entry name" value="C-type lectin-like"/>
    <property type="match status" value="1"/>
</dbReference>
<comment type="caution">
    <text evidence="2">The sequence shown here is derived from an EMBL/GenBank/DDBJ whole genome shotgun (WGS) entry which is preliminary data.</text>
</comment>
<evidence type="ECO:0000313" key="3">
    <source>
        <dbReference type="Proteomes" id="UP000238823"/>
    </source>
</evidence>
<dbReference type="InterPro" id="IPR016187">
    <property type="entry name" value="CTDL_fold"/>
</dbReference>
<dbReference type="Gene3D" id="3.90.1580.10">
    <property type="entry name" value="paralog of FGE (formylglycine-generating enzyme)"/>
    <property type="match status" value="1"/>
</dbReference>
<dbReference type="InterPro" id="IPR005532">
    <property type="entry name" value="SUMF_dom"/>
</dbReference>
<feature type="domain" description="Sulfatase-modifying factor enzyme-like" evidence="1">
    <location>
        <begin position="239"/>
        <end position="448"/>
    </location>
</feature>
<dbReference type="GO" id="GO:0120147">
    <property type="term" value="F:formylglycine-generating oxidase activity"/>
    <property type="evidence" value="ECO:0007669"/>
    <property type="project" value="TreeGrafter"/>
</dbReference>
<keyword evidence="2" id="KW-0418">Kinase</keyword>
<dbReference type="EC" id="2.7.11.1" evidence="2"/>
<dbReference type="InterPro" id="IPR051043">
    <property type="entry name" value="Sulfatase_Mod_Factor_Kinase"/>
</dbReference>
<accession>A0A2S9XLC2</accession>
<dbReference type="PANTHER" id="PTHR23150">
    <property type="entry name" value="SULFATASE MODIFYING FACTOR 1, 2"/>
    <property type="match status" value="1"/>
</dbReference>
<protein>
    <submittedName>
        <fullName evidence="2">Serine/threonine-protein kinase pkn1</fullName>
        <ecNumber evidence="2">2.7.11.1</ecNumber>
    </submittedName>
</protein>